<dbReference type="STRING" id="1484053.SAMN05444274_10872"/>
<feature type="transmembrane region" description="Helical" evidence="1">
    <location>
        <begin position="215"/>
        <end position="233"/>
    </location>
</feature>
<sequence>MKLAKYLRYCILLIPVVFLWGGFHITHAKYGNDPNYVYLANATAICDGQSVGYIDHPGTTVMQIGALTISFKHLFSNPENVDLVTNVLKNPLKFMDAIQYVLVVLNSLVLLLLGWIAYKKTRSLWAALLLQATTLISANTLDHIWTKVEPEPLLFFITCIYVITILYFTASENKSSYKFVFLFALITGFGLATKATFLPLVLFPLILFKGVKKKMIFSGSTVLSFLLFIIPAIPEYKHMYFWFRNLINRTGKYGHGEKGLIDFSSYFHNMLEIFKNNPIFFVVTVIGVLSVVLYYIKRAESKKLNKDNSDVRILIGLVASSILGVLIVSKHYIVHPNHYLIPVLLLTGITILFILKVLTIPQKIVLPVMTISLLLFLSFRQPGKIEYADYGYKITNEEIDSTELMLTKNYADYTRIYYYPYSLNKFSALNFGDVYTKNKMLPYLKELYPNTYFYNSHYDFFQHWNAEILLEDIIQLNSSKIILVGGPMDEKLAEEMTEKGFPLKKIYKGRIQAVYELDTLAYQQIARKKTTEEIASCGFETVDKNQTFSGLNNELFGSALSRTNEVAKSGQYSIKMDSNTEFAMEYLMDSLKRDELYEVKIWRKSDNNSARLVIGSTAPNVFYKSQNDYITSSGDGWDLLRINFQVTSEMEKTSLKVYLWNKDKKQAYFDDLSIERVSYN</sequence>
<dbReference type="EMBL" id="FQUM01000008">
    <property type="protein sequence ID" value="SHF73852.1"/>
    <property type="molecule type" value="Genomic_DNA"/>
</dbReference>
<keyword evidence="1" id="KW-0472">Membrane</keyword>
<accession>A0A1M5E455</accession>
<feature type="transmembrane region" description="Helical" evidence="1">
    <location>
        <begin position="6"/>
        <end position="23"/>
    </location>
</feature>
<feature type="transmembrane region" description="Helical" evidence="1">
    <location>
        <begin position="153"/>
        <end position="170"/>
    </location>
</feature>
<evidence type="ECO:0008006" key="4">
    <source>
        <dbReference type="Google" id="ProtNLM"/>
    </source>
</evidence>
<keyword evidence="1" id="KW-1133">Transmembrane helix</keyword>
<feature type="transmembrane region" description="Helical" evidence="1">
    <location>
        <begin position="311"/>
        <end position="333"/>
    </location>
</feature>
<organism evidence="2 3">
    <name type="scientific">Mariniphaga anaerophila</name>
    <dbReference type="NCBI Taxonomy" id="1484053"/>
    <lineage>
        <taxon>Bacteria</taxon>
        <taxon>Pseudomonadati</taxon>
        <taxon>Bacteroidota</taxon>
        <taxon>Bacteroidia</taxon>
        <taxon>Marinilabiliales</taxon>
        <taxon>Prolixibacteraceae</taxon>
        <taxon>Mariniphaga</taxon>
    </lineage>
</organism>
<keyword evidence="1" id="KW-0812">Transmembrane</keyword>
<dbReference type="Proteomes" id="UP000184164">
    <property type="component" value="Unassembled WGS sequence"/>
</dbReference>
<evidence type="ECO:0000256" key="1">
    <source>
        <dbReference type="SAM" id="Phobius"/>
    </source>
</evidence>
<feature type="transmembrane region" description="Helical" evidence="1">
    <location>
        <begin position="97"/>
        <end position="118"/>
    </location>
</feature>
<keyword evidence="3" id="KW-1185">Reference proteome</keyword>
<feature type="transmembrane region" description="Helical" evidence="1">
    <location>
        <begin position="339"/>
        <end position="357"/>
    </location>
</feature>
<reference evidence="2 3" key="1">
    <citation type="submission" date="2016-11" db="EMBL/GenBank/DDBJ databases">
        <authorList>
            <person name="Jaros S."/>
            <person name="Januszkiewicz K."/>
            <person name="Wedrychowicz H."/>
        </authorList>
    </citation>
    <scope>NUCLEOTIDE SEQUENCE [LARGE SCALE GENOMIC DNA]</scope>
    <source>
        <strain evidence="2 3">DSM 26910</strain>
    </source>
</reference>
<dbReference type="OrthoDB" id="1551287at2"/>
<feature type="transmembrane region" description="Helical" evidence="1">
    <location>
        <begin position="182"/>
        <end position="208"/>
    </location>
</feature>
<name>A0A1M5E455_9BACT</name>
<protein>
    <recommendedName>
        <fullName evidence="4">Dolichyl-phosphate-mannose-protein mannosyltransferase</fullName>
    </recommendedName>
</protein>
<proteinExistence type="predicted"/>
<evidence type="ECO:0000313" key="2">
    <source>
        <dbReference type="EMBL" id="SHF73852.1"/>
    </source>
</evidence>
<gene>
    <name evidence="2" type="ORF">SAMN05444274_10872</name>
</gene>
<feature type="transmembrane region" description="Helical" evidence="1">
    <location>
        <begin position="279"/>
        <end position="296"/>
    </location>
</feature>
<dbReference type="RefSeq" id="WP_073002902.1">
    <property type="nucleotide sequence ID" value="NZ_FQUM01000008.1"/>
</dbReference>
<dbReference type="AlphaFoldDB" id="A0A1M5E455"/>
<dbReference type="Gene3D" id="2.60.120.260">
    <property type="entry name" value="Galactose-binding domain-like"/>
    <property type="match status" value="1"/>
</dbReference>
<evidence type="ECO:0000313" key="3">
    <source>
        <dbReference type="Proteomes" id="UP000184164"/>
    </source>
</evidence>